<evidence type="ECO:0000313" key="1">
    <source>
        <dbReference type="EMBL" id="GME91019.1"/>
    </source>
</evidence>
<dbReference type="EMBL" id="BSXS01007979">
    <property type="protein sequence ID" value="GME91019.1"/>
    <property type="molecule type" value="Genomic_DNA"/>
</dbReference>
<organism evidence="1 2">
    <name type="scientific">Ambrosiozyma monospora</name>
    <name type="common">Yeast</name>
    <name type="synonym">Endomycopsis monosporus</name>
    <dbReference type="NCBI Taxonomy" id="43982"/>
    <lineage>
        <taxon>Eukaryota</taxon>
        <taxon>Fungi</taxon>
        <taxon>Dikarya</taxon>
        <taxon>Ascomycota</taxon>
        <taxon>Saccharomycotina</taxon>
        <taxon>Pichiomycetes</taxon>
        <taxon>Pichiales</taxon>
        <taxon>Pichiaceae</taxon>
        <taxon>Ambrosiozyma</taxon>
    </lineage>
</organism>
<evidence type="ECO:0000313" key="2">
    <source>
        <dbReference type="Proteomes" id="UP001165064"/>
    </source>
</evidence>
<accession>A0ACB5TLD7</accession>
<dbReference type="Proteomes" id="UP001165064">
    <property type="component" value="Unassembled WGS sequence"/>
</dbReference>
<reference evidence="1" key="1">
    <citation type="submission" date="2023-04" db="EMBL/GenBank/DDBJ databases">
        <title>Ambrosiozyma monospora NBRC 10751.</title>
        <authorList>
            <person name="Ichikawa N."/>
            <person name="Sato H."/>
            <person name="Tonouchi N."/>
        </authorList>
    </citation>
    <scope>NUCLEOTIDE SEQUENCE</scope>
    <source>
        <strain evidence="1">NBRC 10751</strain>
    </source>
</reference>
<comment type="caution">
    <text evidence="1">The sequence shown here is derived from an EMBL/GenBank/DDBJ whole genome shotgun (WGS) entry which is preliminary data.</text>
</comment>
<sequence>MEKEKKEKDNEVVEEKVQGSTPLNKKLREEEVKNSEERASELGERNNIAEKKDDELQVLENGNSKEEEKKKEVSDNVTELKSPKAKLGTSPSDVQISGVAVKSPQLSHGGPPRHSNSRRINRNQTYVRQQSQPQARPQQESGHSKASSSSSSSSLLSSTVEFNNKSISAYSNKRTDDIKSVGFVSSSSASSYPSTVDNEFVADTKATQSRSPQKDNHFNSSRVENSTIISRPANISQTSGDGSRGRCRGRRGRGRGGPRRGVSGNSDVNRGASSFSRGSSEERRRSSNSVNGGFRDGSYNRGTHRSGLHENAFHNMRYVKPGLDGAGATSKESTATTKIDTDTT</sequence>
<name>A0ACB5TLD7_AMBMO</name>
<keyword evidence="2" id="KW-1185">Reference proteome</keyword>
<proteinExistence type="predicted"/>
<protein>
    <submittedName>
        <fullName evidence="1">Unnamed protein product</fullName>
    </submittedName>
</protein>
<gene>
    <name evidence="1" type="ORF">Amon02_000882500</name>
</gene>